<dbReference type="SUPFAM" id="SSF52540">
    <property type="entry name" value="P-loop containing nucleoside triphosphate hydrolases"/>
    <property type="match status" value="1"/>
</dbReference>
<dbReference type="InterPro" id="IPR056884">
    <property type="entry name" value="NPHP3-like_N"/>
</dbReference>
<keyword evidence="1" id="KW-0677">Repeat</keyword>
<dbReference type="HOGENOM" id="CLU_000288_6_8_1"/>
<dbReference type="Proteomes" id="UP000027265">
    <property type="component" value="Unassembled WGS sequence"/>
</dbReference>
<organism evidence="3 4">
    <name type="scientific">Jaapia argillacea MUCL 33604</name>
    <dbReference type="NCBI Taxonomy" id="933084"/>
    <lineage>
        <taxon>Eukaryota</taxon>
        <taxon>Fungi</taxon>
        <taxon>Dikarya</taxon>
        <taxon>Basidiomycota</taxon>
        <taxon>Agaricomycotina</taxon>
        <taxon>Agaricomycetes</taxon>
        <taxon>Agaricomycetidae</taxon>
        <taxon>Jaapiales</taxon>
        <taxon>Jaapiaceae</taxon>
        <taxon>Jaapia</taxon>
    </lineage>
</organism>
<evidence type="ECO:0000313" key="4">
    <source>
        <dbReference type="Proteomes" id="UP000027265"/>
    </source>
</evidence>
<proteinExistence type="predicted"/>
<evidence type="ECO:0000256" key="1">
    <source>
        <dbReference type="ARBA" id="ARBA00022737"/>
    </source>
</evidence>
<evidence type="ECO:0000313" key="3">
    <source>
        <dbReference type="EMBL" id="KDQ58879.1"/>
    </source>
</evidence>
<dbReference type="EMBL" id="KL197716">
    <property type="protein sequence ID" value="KDQ58879.1"/>
    <property type="molecule type" value="Genomic_DNA"/>
</dbReference>
<keyword evidence="4" id="KW-1185">Reference proteome</keyword>
<protein>
    <recommendedName>
        <fullName evidence="2">Nephrocystin 3-like N-terminal domain-containing protein</fullName>
    </recommendedName>
</protein>
<dbReference type="Gene3D" id="3.40.50.300">
    <property type="entry name" value="P-loop containing nucleotide triphosphate hydrolases"/>
    <property type="match status" value="1"/>
</dbReference>
<dbReference type="InParanoid" id="A0A067PVW2"/>
<dbReference type="AlphaFoldDB" id="A0A067PVW2"/>
<evidence type="ECO:0000259" key="2">
    <source>
        <dbReference type="Pfam" id="PF24883"/>
    </source>
</evidence>
<accession>A0A067PVW2</accession>
<reference evidence="4" key="1">
    <citation type="journal article" date="2014" name="Proc. Natl. Acad. Sci. U.S.A.">
        <title>Extensive sampling of basidiomycete genomes demonstrates inadequacy of the white-rot/brown-rot paradigm for wood decay fungi.</title>
        <authorList>
            <person name="Riley R."/>
            <person name="Salamov A.A."/>
            <person name="Brown D.W."/>
            <person name="Nagy L.G."/>
            <person name="Floudas D."/>
            <person name="Held B.W."/>
            <person name="Levasseur A."/>
            <person name="Lombard V."/>
            <person name="Morin E."/>
            <person name="Otillar R."/>
            <person name="Lindquist E.A."/>
            <person name="Sun H."/>
            <person name="LaButti K.M."/>
            <person name="Schmutz J."/>
            <person name="Jabbour D."/>
            <person name="Luo H."/>
            <person name="Baker S.E."/>
            <person name="Pisabarro A.G."/>
            <person name="Walton J.D."/>
            <person name="Blanchette R.A."/>
            <person name="Henrissat B."/>
            <person name="Martin F."/>
            <person name="Cullen D."/>
            <person name="Hibbett D.S."/>
            <person name="Grigoriev I.V."/>
        </authorList>
    </citation>
    <scope>NUCLEOTIDE SEQUENCE [LARGE SCALE GENOMIC DNA]</scope>
    <source>
        <strain evidence="4">MUCL 33604</strain>
    </source>
</reference>
<feature type="non-terminal residue" evidence="3">
    <location>
        <position position="1"/>
    </location>
</feature>
<gene>
    <name evidence="3" type="ORF">JAAARDRAFT_89952</name>
</gene>
<dbReference type="OrthoDB" id="5106486at2759"/>
<dbReference type="Pfam" id="PF24883">
    <property type="entry name" value="NPHP3_N"/>
    <property type="match status" value="1"/>
</dbReference>
<dbReference type="InterPro" id="IPR027417">
    <property type="entry name" value="P-loop_NTPase"/>
</dbReference>
<dbReference type="STRING" id="933084.A0A067PVW2"/>
<feature type="domain" description="Nephrocystin 3-like N-terminal" evidence="2">
    <location>
        <begin position="5"/>
        <end position="137"/>
    </location>
</feature>
<name>A0A067PVW2_9AGAM</name>
<feature type="non-terminal residue" evidence="3">
    <location>
        <position position="137"/>
    </location>
</feature>
<sequence>CYEDTRQSILDEIEAWAQSDHTLQSPIAYLPGVAGLGKTTVSHSVARTLHHRNLLGASFFFARDVQGRSGLQNVCATIAYHLAHRHPSYKTNLCNVLREPVPSSCARQFQELLLDPLLKSKAPLNPLVIVFDALDEC</sequence>